<keyword evidence="4" id="KW-0732">Signal</keyword>
<feature type="domain" description="GH10" evidence="11">
    <location>
        <begin position="19"/>
        <end position="323"/>
    </location>
</feature>
<dbReference type="PANTHER" id="PTHR31490:SF88">
    <property type="entry name" value="BETA-XYLANASE"/>
    <property type="match status" value="1"/>
</dbReference>
<dbReference type="Gene3D" id="3.20.20.80">
    <property type="entry name" value="Glycosidases"/>
    <property type="match status" value="1"/>
</dbReference>
<organism evidence="12 13">
    <name type="scientific">Plantactinospora alkalitolerans</name>
    <dbReference type="NCBI Taxonomy" id="2789879"/>
    <lineage>
        <taxon>Bacteria</taxon>
        <taxon>Bacillati</taxon>
        <taxon>Actinomycetota</taxon>
        <taxon>Actinomycetes</taxon>
        <taxon>Micromonosporales</taxon>
        <taxon>Micromonosporaceae</taxon>
        <taxon>Plantactinospora</taxon>
    </lineage>
</organism>
<sequence>MVGTVALATLGTVALPGVADAASSLREGFEARGRHIGVAVNASKLGDPVYAGIVDREFSSVTPENELEWDSVEPAQGQFVFTRADQIVAHAHANGMQVRGRSLVAPNNIHSAWFGNLTSATSLRPAMNRHITAVLTHYRGQIPSWGVVTEAFTETGARRWSRFEAYLGPSYIEEAFRTARAADPGATLCYNDFNIDDFTQPKTQAVYAMVRDFRARGVPIDCVGLASHFTTSNPVPTSYQRTIAQFAGLGVQVQISELDIGGSGATQADRYRRVVAACLVVAGCTGITIWGVRDTDSWRSNDTPVLFDASGNRKPAYYGVLATACC</sequence>
<dbReference type="InterPro" id="IPR031158">
    <property type="entry name" value="GH10_AS"/>
</dbReference>
<dbReference type="InterPro" id="IPR044846">
    <property type="entry name" value="GH10"/>
</dbReference>
<keyword evidence="3" id="KW-0858">Xylan degradation</keyword>
<dbReference type="PANTHER" id="PTHR31490">
    <property type="entry name" value="GLYCOSYL HYDROLASE"/>
    <property type="match status" value="1"/>
</dbReference>
<dbReference type="Proteomes" id="UP000638560">
    <property type="component" value="Unassembled WGS sequence"/>
</dbReference>
<evidence type="ECO:0000256" key="1">
    <source>
        <dbReference type="ARBA" id="ARBA00000681"/>
    </source>
</evidence>
<evidence type="ECO:0000256" key="2">
    <source>
        <dbReference type="ARBA" id="ARBA00007495"/>
    </source>
</evidence>
<accession>A0ABS0GS30</accession>
<comment type="caution">
    <text evidence="12">The sequence shown here is derived from an EMBL/GenBank/DDBJ whole genome shotgun (WGS) entry which is preliminary data.</text>
</comment>
<dbReference type="PRINTS" id="PR00134">
    <property type="entry name" value="GLHYDRLASE10"/>
</dbReference>
<evidence type="ECO:0000259" key="11">
    <source>
        <dbReference type="PROSITE" id="PS51760"/>
    </source>
</evidence>
<dbReference type="SMART" id="SM00633">
    <property type="entry name" value="Glyco_10"/>
    <property type="match status" value="1"/>
</dbReference>
<keyword evidence="7 10" id="KW-0326">Glycosidase</keyword>
<gene>
    <name evidence="12" type="ORF">I0C86_07345</name>
</gene>
<reference evidence="12 13" key="1">
    <citation type="submission" date="2020-11" db="EMBL/GenBank/DDBJ databases">
        <title>A novel isolate from a Black sea contaminated sediment with potential to produce alkanes: Plantactinospora alkalitolerans sp. nov.</title>
        <authorList>
            <person name="Carro L."/>
            <person name="Veyisoglu A."/>
            <person name="Guven K."/>
            <person name="Schumann P."/>
            <person name="Klenk H.-P."/>
            <person name="Sahin N."/>
        </authorList>
    </citation>
    <scope>NUCLEOTIDE SEQUENCE [LARGE SCALE GENOMIC DNA]</scope>
    <source>
        <strain evidence="12 13">S1510</strain>
    </source>
</reference>
<evidence type="ECO:0000313" key="12">
    <source>
        <dbReference type="EMBL" id="MBF9128798.1"/>
    </source>
</evidence>
<dbReference type="InterPro" id="IPR001000">
    <property type="entry name" value="GH10_dom"/>
</dbReference>
<protein>
    <recommendedName>
        <fullName evidence="10">Beta-xylanase</fullName>
        <ecNumber evidence="10">3.2.1.8</ecNumber>
    </recommendedName>
</protein>
<dbReference type="EMBL" id="JADPUN010000091">
    <property type="protein sequence ID" value="MBF9128798.1"/>
    <property type="molecule type" value="Genomic_DNA"/>
</dbReference>
<comment type="similarity">
    <text evidence="2 10">Belongs to the glycosyl hydrolase 10 (cellulase F) family.</text>
</comment>
<evidence type="ECO:0000256" key="6">
    <source>
        <dbReference type="ARBA" id="ARBA00023277"/>
    </source>
</evidence>
<evidence type="ECO:0000256" key="5">
    <source>
        <dbReference type="ARBA" id="ARBA00022801"/>
    </source>
</evidence>
<evidence type="ECO:0000256" key="4">
    <source>
        <dbReference type="ARBA" id="ARBA00022729"/>
    </source>
</evidence>
<keyword evidence="6 10" id="KW-0119">Carbohydrate metabolism</keyword>
<evidence type="ECO:0000313" key="13">
    <source>
        <dbReference type="Proteomes" id="UP000638560"/>
    </source>
</evidence>
<dbReference type="SUPFAM" id="SSF51445">
    <property type="entry name" value="(Trans)glycosidases"/>
    <property type="match status" value="1"/>
</dbReference>
<dbReference type="Pfam" id="PF00331">
    <property type="entry name" value="Glyco_hydro_10"/>
    <property type="match status" value="1"/>
</dbReference>
<comment type="catalytic activity">
    <reaction evidence="1 10">
        <text>Endohydrolysis of (1-&gt;4)-beta-D-xylosidic linkages in xylans.</text>
        <dbReference type="EC" id="3.2.1.8"/>
    </reaction>
</comment>
<name>A0ABS0GS30_9ACTN</name>
<keyword evidence="8 10" id="KW-0624">Polysaccharide degradation</keyword>
<proteinExistence type="inferred from homology"/>
<evidence type="ECO:0000256" key="7">
    <source>
        <dbReference type="ARBA" id="ARBA00023295"/>
    </source>
</evidence>
<evidence type="ECO:0000256" key="9">
    <source>
        <dbReference type="PROSITE-ProRule" id="PRU10061"/>
    </source>
</evidence>
<evidence type="ECO:0000256" key="10">
    <source>
        <dbReference type="RuleBase" id="RU361174"/>
    </source>
</evidence>
<dbReference type="PROSITE" id="PS00591">
    <property type="entry name" value="GH10_1"/>
    <property type="match status" value="1"/>
</dbReference>
<dbReference type="EC" id="3.2.1.8" evidence="10"/>
<evidence type="ECO:0000256" key="8">
    <source>
        <dbReference type="ARBA" id="ARBA00023326"/>
    </source>
</evidence>
<evidence type="ECO:0000256" key="3">
    <source>
        <dbReference type="ARBA" id="ARBA00022651"/>
    </source>
</evidence>
<feature type="active site" description="Nucleophile" evidence="9">
    <location>
        <position position="257"/>
    </location>
</feature>
<keyword evidence="13" id="KW-1185">Reference proteome</keyword>
<keyword evidence="5 10" id="KW-0378">Hydrolase</keyword>
<dbReference type="PROSITE" id="PS51760">
    <property type="entry name" value="GH10_2"/>
    <property type="match status" value="1"/>
</dbReference>
<dbReference type="InterPro" id="IPR017853">
    <property type="entry name" value="GH"/>
</dbReference>